<gene>
    <name evidence="4" type="ORF">C7378_0139</name>
</gene>
<dbReference type="AlphaFoldDB" id="A0A4R1LET1"/>
<dbReference type="SMART" id="SM00228">
    <property type="entry name" value="PDZ"/>
    <property type="match status" value="2"/>
</dbReference>
<dbReference type="EMBL" id="SMGK01000001">
    <property type="protein sequence ID" value="TCK75159.1"/>
    <property type="molecule type" value="Genomic_DNA"/>
</dbReference>
<reference evidence="4 5" key="1">
    <citation type="submission" date="2019-03" db="EMBL/GenBank/DDBJ databases">
        <title>Genomic Encyclopedia of Type Strains, Phase IV (KMG-IV): sequencing the most valuable type-strain genomes for metagenomic binning, comparative biology and taxonomic classification.</title>
        <authorList>
            <person name="Goeker M."/>
        </authorList>
    </citation>
    <scope>NUCLEOTIDE SEQUENCE [LARGE SCALE GENOMIC DNA]</scope>
    <source>
        <strain evidence="4 5">DSM 103428</strain>
    </source>
</reference>
<dbReference type="OrthoDB" id="109450at2"/>
<feature type="chain" id="PRO_5020440489" evidence="2">
    <location>
        <begin position="24"/>
        <end position="322"/>
    </location>
</feature>
<evidence type="ECO:0000256" key="1">
    <source>
        <dbReference type="ARBA" id="ARBA00010541"/>
    </source>
</evidence>
<dbReference type="Proteomes" id="UP000295210">
    <property type="component" value="Unassembled WGS sequence"/>
</dbReference>
<dbReference type="CDD" id="cd06779">
    <property type="entry name" value="cpPDZ_Deg_HtrA-like"/>
    <property type="match status" value="1"/>
</dbReference>
<dbReference type="RefSeq" id="WP_131990710.1">
    <property type="nucleotide sequence ID" value="NZ_SMGK01000001.1"/>
</dbReference>
<keyword evidence="2" id="KW-0732">Signal</keyword>
<proteinExistence type="inferred from homology"/>
<comment type="similarity">
    <text evidence="1">Belongs to the peptidase S1C family.</text>
</comment>
<dbReference type="InterPro" id="IPR001478">
    <property type="entry name" value="PDZ"/>
</dbReference>
<sequence>MTHFSRLVLVAVATGVMATALTAQPLRDVYVIPLIHSSSQGYLGVALQDIDTARASALNLKGPGGAEIIAIDRDAPAGKAGLQLHDVVLEMNGTQINSVGQLRHMLRETPAGQTITLVISREGESQTLSVQLADESQIEQQAWSQHFSVPNPAPASGPEGFLSSSTAHLGSLFSALTPGSLYIGVEVDTLNPQLAEYFGVKGNKGLLVKAVDDNSPASTAGLKAGDVIIRVNNDAVASRSDWLKQLHANRGKQVQLVVVRNRHEQTLNLLAGEPKKRGALELPDFFPDADPVIEAELQTMDEMLSTIQSRESYPVDQFSSSN</sequence>
<evidence type="ECO:0000313" key="5">
    <source>
        <dbReference type="Proteomes" id="UP000295210"/>
    </source>
</evidence>
<feature type="domain" description="PDZ" evidence="3">
    <location>
        <begin position="179"/>
        <end position="262"/>
    </location>
</feature>
<feature type="domain" description="PDZ" evidence="3">
    <location>
        <begin position="31"/>
        <end position="123"/>
    </location>
</feature>
<comment type="caution">
    <text evidence="4">The sequence shown here is derived from an EMBL/GenBank/DDBJ whole genome shotgun (WGS) entry which is preliminary data.</text>
</comment>
<dbReference type="SUPFAM" id="SSF50156">
    <property type="entry name" value="PDZ domain-like"/>
    <property type="match status" value="2"/>
</dbReference>
<evidence type="ECO:0000259" key="3">
    <source>
        <dbReference type="PROSITE" id="PS50106"/>
    </source>
</evidence>
<feature type="signal peptide" evidence="2">
    <location>
        <begin position="1"/>
        <end position="23"/>
    </location>
</feature>
<dbReference type="InterPro" id="IPR036034">
    <property type="entry name" value="PDZ_sf"/>
</dbReference>
<name>A0A4R1LET1_9BACT</name>
<dbReference type="Pfam" id="PF13180">
    <property type="entry name" value="PDZ_2"/>
    <property type="match status" value="2"/>
</dbReference>
<dbReference type="PANTHER" id="PTHR22939">
    <property type="entry name" value="SERINE PROTEASE FAMILY S1C HTRA-RELATED"/>
    <property type="match status" value="1"/>
</dbReference>
<dbReference type="Gene3D" id="2.30.42.10">
    <property type="match status" value="2"/>
</dbReference>
<accession>A0A4R1LET1</accession>
<protein>
    <submittedName>
        <fullName evidence="4">PDZ domain-containing protein</fullName>
    </submittedName>
</protein>
<evidence type="ECO:0000256" key="2">
    <source>
        <dbReference type="SAM" id="SignalP"/>
    </source>
</evidence>
<organism evidence="4 5">
    <name type="scientific">Acidipila rosea</name>
    <dbReference type="NCBI Taxonomy" id="768535"/>
    <lineage>
        <taxon>Bacteria</taxon>
        <taxon>Pseudomonadati</taxon>
        <taxon>Acidobacteriota</taxon>
        <taxon>Terriglobia</taxon>
        <taxon>Terriglobales</taxon>
        <taxon>Acidobacteriaceae</taxon>
        <taxon>Acidipila</taxon>
    </lineage>
</organism>
<dbReference type="PANTHER" id="PTHR22939:SF129">
    <property type="entry name" value="SERINE PROTEASE HTRA2, MITOCHONDRIAL"/>
    <property type="match status" value="1"/>
</dbReference>
<dbReference type="PROSITE" id="PS50106">
    <property type="entry name" value="PDZ"/>
    <property type="match status" value="2"/>
</dbReference>
<evidence type="ECO:0000313" key="4">
    <source>
        <dbReference type="EMBL" id="TCK75159.1"/>
    </source>
</evidence>
<keyword evidence="5" id="KW-1185">Reference proteome</keyword>